<organism evidence="1">
    <name type="scientific">Setaria italica</name>
    <name type="common">Foxtail millet</name>
    <name type="synonym">Panicum italicum</name>
    <dbReference type="NCBI Taxonomy" id="4555"/>
    <lineage>
        <taxon>Eukaryota</taxon>
        <taxon>Viridiplantae</taxon>
        <taxon>Streptophyta</taxon>
        <taxon>Embryophyta</taxon>
        <taxon>Tracheophyta</taxon>
        <taxon>Spermatophyta</taxon>
        <taxon>Magnoliopsida</taxon>
        <taxon>Liliopsida</taxon>
        <taxon>Poales</taxon>
        <taxon>Poaceae</taxon>
        <taxon>PACMAD clade</taxon>
        <taxon>Panicoideae</taxon>
        <taxon>Panicodae</taxon>
        <taxon>Paniceae</taxon>
        <taxon>Cenchrinae</taxon>
        <taxon>Setaria</taxon>
    </lineage>
</organism>
<gene>
    <name evidence="1" type="ORF">SETIT_9G119300v2</name>
</gene>
<sequence>MAISSSSVGSGTATSFWHDNWLPVGRLSEAMPARYSHSTAPDAVVAAVLGEPLRDHLVPRLTRVAAAELAALEELLQPIELSGDADIRSCPLAAPDGVLRAGPLYRATMAARSGSAPKVRFFGWLLVQGRIQCKTNLLLKKVVDNDRCEPPIKSFQKRKGRP</sequence>
<reference evidence="1" key="2">
    <citation type="submission" date="2015-07" db="EMBL/GenBank/DDBJ databases">
        <authorList>
            <person name="Noorani M."/>
        </authorList>
    </citation>
    <scope>NUCLEOTIDE SEQUENCE</scope>
    <source>
        <strain evidence="1">Yugu1</strain>
    </source>
</reference>
<name>A0A368SFV1_SETIT</name>
<evidence type="ECO:0000313" key="1">
    <source>
        <dbReference type="EMBL" id="RCV41234.1"/>
    </source>
</evidence>
<reference evidence="1" key="1">
    <citation type="journal article" date="2012" name="Nat. Biotechnol.">
        <title>Reference genome sequence of the model plant Setaria.</title>
        <authorList>
            <person name="Bennetzen J.L."/>
            <person name="Schmutz J."/>
            <person name="Wang H."/>
            <person name="Percifield R."/>
            <person name="Hawkins J."/>
            <person name="Pontaroli A.C."/>
            <person name="Estep M."/>
            <person name="Feng L."/>
            <person name="Vaughn J.N."/>
            <person name="Grimwood J."/>
            <person name="Jenkins J."/>
            <person name="Barry K."/>
            <person name="Lindquist E."/>
            <person name="Hellsten U."/>
            <person name="Deshpande S."/>
            <person name="Wang X."/>
            <person name="Wu X."/>
            <person name="Mitros T."/>
            <person name="Triplett J."/>
            <person name="Yang X."/>
            <person name="Ye C.Y."/>
            <person name="Mauro-Herrera M."/>
            <person name="Wang L."/>
            <person name="Li P."/>
            <person name="Sharma M."/>
            <person name="Sharma R."/>
            <person name="Ronald P.C."/>
            <person name="Panaud O."/>
            <person name="Kellogg E.A."/>
            <person name="Brutnell T.P."/>
            <person name="Doust A.N."/>
            <person name="Tuskan G.A."/>
            <person name="Rokhsar D."/>
            <person name="Devos K.M."/>
        </authorList>
    </citation>
    <scope>NUCLEOTIDE SEQUENCE [LARGE SCALE GENOMIC DNA]</scope>
    <source>
        <strain evidence="1">Yugu1</strain>
    </source>
</reference>
<dbReference type="EMBL" id="CM003536">
    <property type="protein sequence ID" value="RCV41234.1"/>
    <property type="molecule type" value="Genomic_DNA"/>
</dbReference>
<protein>
    <recommendedName>
        <fullName evidence="2">Reverse transcriptase zinc-binding domain-containing protein</fullName>
    </recommendedName>
</protein>
<dbReference type="STRING" id="4555.A0A368SFV1"/>
<dbReference type="AlphaFoldDB" id="A0A368SFV1"/>
<accession>A0A368SFV1</accession>
<dbReference type="OrthoDB" id="693846at2759"/>
<proteinExistence type="predicted"/>
<evidence type="ECO:0008006" key="2">
    <source>
        <dbReference type="Google" id="ProtNLM"/>
    </source>
</evidence>